<organism evidence="1 2">
    <name type="scientific">Nannocystis pusilla</name>
    <dbReference type="NCBI Taxonomy" id="889268"/>
    <lineage>
        <taxon>Bacteria</taxon>
        <taxon>Pseudomonadati</taxon>
        <taxon>Myxococcota</taxon>
        <taxon>Polyangia</taxon>
        <taxon>Nannocystales</taxon>
        <taxon>Nannocystaceae</taxon>
        <taxon>Nannocystis</taxon>
    </lineage>
</organism>
<proteinExistence type="predicted"/>
<protein>
    <submittedName>
        <fullName evidence="1">Uncharacterized protein</fullName>
    </submittedName>
</protein>
<dbReference type="RefSeq" id="WP_267777049.1">
    <property type="nucleotide sequence ID" value="NZ_JAPNKE010000002.1"/>
</dbReference>
<name>A0A9X3F0Y9_9BACT</name>
<comment type="caution">
    <text evidence="1">The sequence shown here is derived from an EMBL/GenBank/DDBJ whole genome shotgun (WGS) entry which is preliminary data.</text>
</comment>
<dbReference type="Proteomes" id="UP001150924">
    <property type="component" value="Unassembled WGS sequence"/>
</dbReference>
<evidence type="ECO:0000313" key="2">
    <source>
        <dbReference type="Proteomes" id="UP001150924"/>
    </source>
</evidence>
<sequence length="189" mass="20753">MSARIAVLYEDKLATSKPKNFGPHVLVLACVADLTQCERELLSRHVDGLPRKGVGKLLADCAMPLLLDAYAHVLAVVDDKVRDHLRLPRTACKMQVRAAMKAGPYLHAVLLVRNLETVLDSATSVLGRRPLDRKPNPLERDGILLHLAYQGLPEQRMQLLEQVPSLKYLVTKLAELLGQLGLLPSSSGA</sequence>
<evidence type="ECO:0000313" key="1">
    <source>
        <dbReference type="EMBL" id="MCY1013260.1"/>
    </source>
</evidence>
<keyword evidence="2" id="KW-1185">Reference proteome</keyword>
<dbReference type="PROSITE" id="PS51257">
    <property type="entry name" value="PROKAR_LIPOPROTEIN"/>
    <property type="match status" value="1"/>
</dbReference>
<reference evidence="1" key="1">
    <citation type="submission" date="2022-11" db="EMBL/GenBank/DDBJ databases">
        <title>Minimal conservation of predation-associated metabolite biosynthetic gene clusters underscores biosynthetic potential of Myxococcota including descriptions for ten novel species: Archangium lansinium sp. nov., Myxococcus landrumus sp. nov., Nannocystis bai.</title>
        <authorList>
            <person name="Ahearne A."/>
            <person name="Stevens C."/>
            <person name="Phillips K."/>
        </authorList>
    </citation>
    <scope>NUCLEOTIDE SEQUENCE</scope>
    <source>
        <strain evidence="1">Na p29</strain>
    </source>
</reference>
<gene>
    <name evidence="1" type="ORF">OV079_48575</name>
</gene>
<dbReference type="EMBL" id="JAPNKE010000002">
    <property type="protein sequence ID" value="MCY1013260.1"/>
    <property type="molecule type" value="Genomic_DNA"/>
</dbReference>
<accession>A0A9X3F0Y9</accession>
<dbReference type="AlphaFoldDB" id="A0A9X3F0Y9"/>